<reference evidence="2 3" key="1">
    <citation type="submission" date="2024-05" db="EMBL/GenBank/DDBJ databases">
        <authorList>
            <person name="Wallberg A."/>
        </authorList>
    </citation>
    <scope>NUCLEOTIDE SEQUENCE [LARGE SCALE GENOMIC DNA]</scope>
</reference>
<protein>
    <submittedName>
        <fullName evidence="2">Uncharacterized protein</fullName>
    </submittedName>
</protein>
<evidence type="ECO:0000256" key="1">
    <source>
        <dbReference type="SAM" id="MobiDB-lite"/>
    </source>
</evidence>
<dbReference type="EMBL" id="CAXKWB010081936">
    <property type="protein sequence ID" value="CAL4206405.1"/>
    <property type="molecule type" value="Genomic_DNA"/>
</dbReference>
<keyword evidence="3" id="KW-1185">Reference proteome</keyword>
<feature type="compositionally biased region" description="Low complexity" evidence="1">
    <location>
        <begin position="72"/>
        <end position="89"/>
    </location>
</feature>
<name>A0AAV2SLA1_MEGNR</name>
<feature type="region of interest" description="Disordered" evidence="1">
    <location>
        <begin position="58"/>
        <end position="112"/>
    </location>
</feature>
<sequence length="112" mass="12162">MALRASPTIITNPPNLPTEELENLSIHLPSCMNHRSRGGHRGGRCIVKSSRLSPLFPSAANILSDEKRKRQTPTLSPTNTSSTSPISSPNQKIKSHKIEDLLGATKSPSKQI</sequence>
<evidence type="ECO:0000313" key="2">
    <source>
        <dbReference type="EMBL" id="CAL4206405.1"/>
    </source>
</evidence>
<comment type="caution">
    <text evidence="2">The sequence shown here is derived from an EMBL/GenBank/DDBJ whole genome shotgun (WGS) entry which is preliminary data.</text>
</comment>
<accession>A0AAV2SLA1</accession>
<proteinExistence type="predicted"/>
<dbReference type="AlphaFoldDB" id="A0AAV2SLA1"/>
<dbReference type="Proteomes" id="UP001497623">
    <property type="component" value="Unassembled WGS sequence"/>
</dbReference>
<evidence type="ECO:0000313" key="3">
    <source>
        <dbReference type="Proteomes" id="UP001497623"/>
    </source>
</evidence>
<gene>
    <name evidence="2" type="ORF">MNOR_LOCUS38007</name>
</gene>
<organism evidence="2 3">
    <name type="scientific">Meganyctiphanes norvegica</name>
    <name type="common">Northern krill</name>
    <name type="synonym">Thysanopoda norvegica</name>
    <dbReference type="NCBI Taxonomy" id="48144"/>
    <lineage>
        <taxon>Eukaryota</taxon>
        <taxon>Metazoa</taxon>
        <taxon>Ecdysozoa</taxon>
        <taxon>Arthropoda</taxon>
        <taxon>Crustacea</taxon>
        <taxon>Multicrustacea</taxon>
        <taxon>Malacostraca</taxon>
        <taxon>Eumalacostraca</taxon>
        <taxon>Eucarida</taxon>
        <taxon>Euphausiacea</taxon>
        <taxon>Euphausiidae</taxon>
        <taxon>Meganyctiphanes</taxon>
    </lineage>
</organism>